<keyword evidence="1" id="KW-0472">Membrane</keyword>
<feature type="transmembrane region" description="Helical" evidence="1">
    <location>
        <begin position="121"/>
        <end position="142"/>
    </location>
</feature>
<sequence length="147" mass="16281">MEMMLQFTNLERFINWERYKRVILVCVLVVFSVLIPSVVIADGLGGYDTEKLISRDGVADSQLVIGRDGVNNSWLDIAMGGSHLHEDNPAFQIVSLAPLLYALMLILVLVGLLMHLSFQTIIIAVIAINVAIAFLTGMQINITNLLR</sequence>
<dbReference type="EMBL" id="LAZR01000249">
    <property type="protein sequence ID" value="KKN79301.1"/>
    <property type="molecule type" value="Genomic_DNA"/>
</dbReference>
<gene>
    <name evidence="2" type="ORF">LCGC14_0340830</name>
</gene>
<protein>
    <submittedName>
        <fullName evidence="2">Uncharacterized protein</fullName>
    </submittedName>
</protein>
<feature type="transmembrane region" description="Helical" evidence="1">
    <location>
        <begin position="21"/>
        <end position="41"/>
    </location>
</feature>
<accession>A0A0F9W0X9</accession>
<dbReference type="AlphaFoldDB" id="A0A0F9W0X9"/>
<reference evidence="2" key="1">
    <citation type="journal article" date="2015" name="Nature">
        <title>Complex archaea that bridge the gap between prokaryotes and eukaryotes.</title>
        <authorList>
            <person name="Spang A."/>
            <person name="Saw J.H."/>
            <person name="Jorgensen S.L."/>
            <person name="Zaremba-Niedzwiedzka K."/>
            <person name="Martijn J."/>
            <person name="Lind A.E."/>
            <person name="van Eijk R."/>
            <person name="Schleper C."/>
            <person name="Guy L."/>
            <person name="Ettema T.J."/>
        </authorList>
    </citation>
    <scope>NUCLEOTIDE SEQUENCE</scope>
</reference>
<comment type="caution">
    <text evidence="2">The sequence shown here is derived from an EMBL/GenBank/DDBJ whole genome shotgun (WGS) entry which is preliminary data.</text>
</comment>
<keyword evidence="1" id="KW-0812">Transmembrane</keyword>
<organism evidence="2">
    <name type="scientific">marine sediment metagenome</name>
    <dbReference type="NCBI Taxonomy" id="412755"/>
    <lineage>
        <taxon>unclassified sequences</taxon>
        <taxon>metagenomes</taxon>
        <taxon>ecological metagenomes</taxon>
    </lineage>
</organism>
<keyword evidence="1" id="KW-1133">Transmembrane helix</keyword>
<name>A0A0F9W0X9_9ZZZZ</name>
<feature type="transmembrane region" description="Helical" evidence="1">
    <location>
        <begin position="90"/>
        <end position="114"/>
    </location>
</feature>
<proteinExistence type="predicted"/>
<evidence type="ECO:0000256" key="1">
    <source>
        <dbReference type="SAM" id="Phobius"/>
    </source>
</evidence>
<evidence type="ECO:0000313" key="2">
    <source>
        <dbReference type="EMBL" id="KKN79301.1"/>
    </source>
</evidence>